<evidence type="ECO:0000259" key="4">
    <source>
        <dbReference type="SMART" id="SM00563"/>
    </source>
</evidence>
<evidence type="ECO:0000313" key="6">
    <source>
        <dbReference type="Proteomes" id="UP000184164"/>
    </source>
</evidence>
<reference evidence="5 6" key="1">
    <citation type="submission" date="2016-11" db="EMBL/GenBank/DDBJ databases">
        <authorList>
            <person name="Jaros S."/>
            <person name="Januszkiewicz K."/>
            <person name="Wedrychowicz H."/>
        </authorList>
    </citation>
    <scope>NUCLEOTIDE SEQUENCE [LARGE SCALE GENOMIC DNA]</scope>
    <source>
        <strain evidence="5 6">DSM 26910</strain>
    </source>
</reference>
<dbReference type="InterPro" id="IPR002123">
    <property type="entry name" value="Plipid/glycerol_acylTrfase"/>
</dbReference>
<evidence type="ECO:0000256" key="1">
    <source>
        <dbReference type="ARBA" id="ARBA00005189"/>
    </source>
</evidence>
<evidence type="ECO:0000256" key="3">
    <source>
        <dbReference type="ARBA" id="ARBA00023315"/>
    </source>
</evidence>
<dbReference type="RefSeq" id="WP_072999584.1">
    <property type="nucleotide sequence ID" value="NZ_FQUM01000002.1"/>
</dbReference>
<feature type="domain" description="Phospholipid/glycerol acyltransferase" evidence="4">
    <location>
        <begin position="27"/>
        <end position="136"/>
    </location>
</feature>
<comment type="pathway">
    <text evidence="1">Lipid metabolism.</text>
</comment>
<dbReference type="PANTHER" id="PTHR10434:SF9">
    <property type="entry name" value="PHOSPHOLIPID_GLYCEROL ACYLTRANSFERASE DOMAIN-CONTAINING PROTEIN"/>
    <property type="match status" value="1"/>
</dbReference>
<keyword evidence="6" id="KW-1185">Reference proteome</keyword>
<evidence type="ECO:0000256" key="2">
    <source>
        <dbReference type="ARBA" id="ARBA00022679"/>
    </source>
</evidence>
<dbReference type="PANTHER" id="PTHR10434">
    <property type="entry name" value="1-ACYL-SN-GLYCEROL-3-PHOSPHATE ACYLTRANSFERASE"/>
    <property type="match status" value="1"/>
</dbReference>
<proteinExistence type="predicted"/>
<dbReference type="SMART" id="SM00563">
    <property type="entry name" value="PlsC"/>
    <property type="match status" value="1"/>
</dbReference>
<dbReference type="EMBL" id="FQUM01000002">
    <property type="protein sequence ID" value="SHE79083.1"/>
    <property type="molecule type" value="Genomic_DNA"/>
</dbReference>
<organism evidence="5 6">
    <name type="scientific">Mariniphaga anaerophila</name>
    <dbReference type="NCBI Taxonomy" id="1484053"/>
    <lineage>
        <taxon>Bacteria</taxon>
        <taxon>Pseudomonadati</taxon>
        <taxon>Bacteroidota</taxon>
        <taxon>Bacteroidia</taxon>
        <taxon>Marinilabiliales</taxon>
        <taxon>Prolixibacteraceae</taxon>
        <taxon>Mariniphaga</taxon>
    </lineage>
</organism>
<keyword evidence="3 5" id="KW-0012">Acyltransferase</keyword>
<evidence type="ECO:0000313" key="5">
    <source>
        <dbReference type="EMBL" id="SHE79083.1"/>
    </source>
</evidence>
<gene>
    <name evidence="5" type="ORF">SAMN05444274_102406</name>
</gene>
<keyword evidence="2 5" id="KW-0808">Transferase</keyword>
<dbReference type="GO" id="GO:0003841">
    <property type="term" value="F:1-acylglycerol-3-phosphate O-acyltransferase activity"/>
    <property type="evidence" value="ECO:0007669"/>
    <property type="project" value="TreeGrafter"/>
</dbReference>
<dbReference type="GO" id="GO:0006654">
    <property type="term" value="P:phosphatidic acid biosynthetic process"/>
    <property type="evidence" value="ECO:0007669"/>
    <property type="project" value="TreeGrafter"/>
</dbReference>
<dbReference type="Proteomes" id="UP000184164">
    <property type="component" value="Unassembled WGS sequence"/>
</dbReference>
<protein>
    <submittedName>
        <fullName evidence="5">Acyltransferase</fullName>
    </submittedName>
</protein>
<sequence length="183" mass="21261">MKKLSAFLLRLLGWKVNGFVVPEPKCIIIGAPHTSAWDFVISYLFYTSIGGKANVLVKKEFFFWPLGYFVRKMGGIPIDRSKGANVIRQTVHLFNTRDYMHLAMTPEGTRKRVVRWKAGFHTIAKHADIPVYLGSFDWGRKVISIWEKFELTDDSKADLKRMKDFYREKGIQGKFPENFTTEY</sequence>
<accession>A0A1M4WDD9</accession>
<name>A0A1M4WDD9_9BACT</name>
<dbReference type="Pfam" id="PF01553">
    <property type="entry name" value="Acyltransferase"/>
    <property type="match status" value="1"/>
</dbReference>
<dbReference type="SUPFAM" id="SSF69593">
    <property type="entry name" value="Glycerol-3-phosphate (1)-acyltransferase"/>
    <property type="match status" value="1"/>
</dbReference>
<dbReference type="AlphaFoldDB" id="A0A1M4WDD9"/>
<dbReference type="STRING" id="1484053.SAMN05444274_102406"/>
<dbReference type="OrthoDB" id="9796839at2"/>